<dbReference type="PROSITE" id="PS51257">
    <property type="entry name" value="PROKAR_LIPOPROTEIN"/>
    <property type="match status" value="1"/>
</dbReference>
<dbReference type="STRING" id="1385519.N801_10345"/>
<comment type="caution">
    <text evidence="2">The sequence shown here is derived from an EMBL/GenBank/DDBJ whole genome shotgun (WGS) entry which is preliminary data.</text>
</comment>
<proteinExistence type="predicted"/>
<feature type="signal peptide" evidence="1">
    <location>
        <begin position="1"/>
        <end position="20"/>
    </location>
</feature>
<evidence type="ECO:0000256" key="1">
    <source>
        <dbReference type="SAM" id="SignalP"/>
    </source>
</evidence>
<dbReference type="RefSeq" id="WP_035938269.1">
    <property type="nucleotide sequence ID" value="NZ_AVPL01000035.1"/>
</dbReference>
<dbReference type="InterPro" id="IPR047808">
    <property type="entry name" value="CueP-like"/>
</dbReference>
<name>A0A0A0JTA5_9MICO</name>
<accession>A0A0A0JTA5</accession>
<evidence type="ECO:0000313" key="2">
    <source>
        <dbReference type="EMBL" id="KGN40645.1"/>
    </source>
</evidence>
<evidence type="ECO:0008006" key="4">
    <source>
        <dbReference type="Google" id="ProtNLM"/>
    </source>
</evidence>
<reference evidence="2 3" key="1">
    <citation type="submission" date="2013-08" db="EMBL/GenBank/DDBJ databases">
        <title>The genome sequence of Knoellia aerolata.</title>
        <authorList>
            <person name="Zhu W."/>
            <person name="Wang G."/>
        </authorList>
    </citation>
    <scope>NUCLEOTIDE SEQUENCE [LARGE SCALE GENOMIC DNA]</scope>
    <source>
        <strain evidence="2 3">DSM 18566</strain>
    </source>
</reference>
<dbReference type="eggNOG" id="ENOG502ZBTG">
    <property type="taxonomic scope" value="Bacteria"/>
</dbReference>
<dbReference type="Pfam" id="PF21172">
    <property type="entry name" value="CueP"/>
    <property type="match status" value="1"/>
</dbReference>
<gene>
    <name evidence="2" type="ORF">N801_10345</name>
</gene>
<dbReference type="EMBL" id="AVPL01000035">
    <property type="protein sequence ID" value="KGN40645.1"/>
    <property type="molecule type" value="Genomic_DNA"/>
</dbReference>
<keyword evidence="3" id="KW-1185">Reference proteome</keyword>
<dbReference type="Proteomes" id="UP000030013">
    <property type="component" value="Unassembled WGS sequence"/>
</dbReference>
<feature type="chain" id="PRO_5038616899" description="CueP family metal-binding protein" evidence="1">
    <location>
        <begin position="21"/>
        <end position="200"/>
    </location>
</feature>
<sequence length="200" mass="20724">MRPALPVLVLCAALVSGCSASTTTSDGAGPGTTQTAASSAAGQALLAKHALTGKSAMEVIDTLDRMPIEKRPADLKASVRPDRLLVSGDGAEVALPIPADRFYLSVAPYVDSTHECFNHSLTTCKGELGGEDVEVSLVEEGSGAVLADGVKTVFANGFVGFWLPKDTTATLRIRHDGKEAQTKVSTHADAPTCLTTMQLA</sequence>
<dbReference type="AlphaFoldDB" id="A0A0A0JTA5"/>
<protein>
    <recommendedName>
        <fullName evidence="4">CueP family metal-binding protein</fullName>
    </recommendedName>
</protein>
<evidence type="ECO:0000313" key="3">
    <source>
        <dbReference type="Proteomes" id="UP000030013"/>
    </source>
</evidence>
<dbReference type="NCBIfam" id="NF038094">
    <property type="entry name" value="CueP_fam"/>
    <property type="match status" value="1"/>
</dbReference>
<organism evidence="2 3">
    <name type="scientific">Knoellia aerolata DSM 18566</name>
    <dbReference type="NCBI Taxonomy" id="1385519"/>
    <lineage>
        <taxon>Bacteria</taxon>
        <taxon>Bacillati</taxon>
        <taxon>Actinomycetota</taxon>
        <taxon>Actinomycetes</taxon>
        <taxon>Micrococcales</taxon>
        <taxon>Intrasporangiaceae</taxon>
        <taxon>Knoellia</taxon>
    </lineage>
</organism>
<dbReference type="Gene3D" id="2.60.40.3700">
    <property type="match status" value="1"/>
</dbReference>
<keyword evidence="1" id="KW-0732">Signal</keyword>